<dbReference type="Pfam" id="PF07813">
    <property type="entry name" value="LTXXQ"/>
    <property type="match status" value="1"/>
</dbReference>
<feature type="compositionally biased region" description="Low complexity" evidence="5">
    <location>
        <begin position="35"/>
        <end position="45"/>
    </location>
</feature>
<feature type="region of interest" description="Disordered" evidence="5">
    <location>
        <begin position="30"/>
        <end position="57"/>
    </location>
</feature>
<sequence>MRNIAILALASMVVLGTTMALAETADTDNVPEIASSSSSGSSSYSKPCEHKKDSGHYRSDQHNYNYSYVFGGITLTEQQRQQMWDLVKKKHLHEQSLVDIRVERQKMYELLTEQNFDEAAVRLQLEKIAKQNVELGVEIARIRNQMYRLLTSEQKALLQKRYETRMAHEMD</sequence>
<evidence type="ECO:0000256" key="6">
    <source>
        <dbReference type="SAM" id="SignalP"/>
    </source>
</evidence>
<comment type="similarity">
    <text evidence="2">Belongs to the CpxP/Spy family.</text>
</comment>
<dbReference type="PANTHER" id="PTHR38102:SF2">
    <property type="entry name" value="PERIPLASMIC PROTEIN CPXP"/>
    <property type="match status" value="1"/>
</dbReference>
<evidence type="ECO:0000256" key="5">
    <source>
        <dbReference type="SAM" id="MobiDB-lite"/>
    </source>
</evidence>
<keyword evidence="8" id="KW-1185">Reference proteome</keyword>
<dbReference type="RefSeq" id="WP_319925603.1">
    <property type="nucleotide sequence ID" value="NZ_VCDP01000022.1"/>
</dbReference>
<evidence type="ECO:0000256" key="2">
    <source>
        <dbReference type="ARBA" id="ARBA00008441"/>
    </source>
</evidence>
<dbReference type="Proteomes" id="UP001271640">
    <property type="component" value="Unassembled WGS sequence"/>
</dbReference>
<dbReference type="CDD" id="cd09916">
    <property type="entry name" value="CpxP_like"/>
    <property type="match status" value="1"/>
</dbReference>
<protein>
    <submittedName>
        <fullName evidence="7">Periplasmic heavy metal sensor</fullName>
    </submittedName>
</protein>
<evidence type="ECO:0000256" key="3">
    <source>
        <dbReference type="ARBA" id="ARBA00022729"/>
    </source>
</evidence>
<dbReference type="PIRSF" id="PIRSF034445">
    <property type="entry name" value="CpxP_Spy"/>
    <property type="match status" value="1"/>
</dbReference>
<dbReference type="PANTHER" id="PTHR38102">
    <property type="entry name" value="PERIPLASMIC CHAPERONE SPY"/>
    <property type="match status" value="1"/>
</dbReference>
<reference evidence="8" key="1">
    <citation type="journal article" date="2024" name="Toxins">
        <title>Genome Sequence Analysis of Native Xenorhabdus Strains Isolated from Entomopathogenic Nematodes in Argentina.</title>
        <authorList>
            <person name="Palma L."/>
            <person name="Frizzo L."/>
            <person name="Kaiser S."/>
            <person name="Berry C."/>
            <person name="Caballero P."/>
            <person name="Bode H.B."/>
            <person name="Del Valle E.E."/>
        </authorList>
    </citation>
    <scope>NUCLEOTIDE SEQUENCE [LARGE SCALE GENOMIC DNA]</scope>
    <source>
        <strain evidence="8">Reich</strain>
    </source>
</reference>
<evidence type="ECO:0000313" key="7">
    <source>
        <dbReference type="EMBL" id="MDX7998867.1"/>
    </source>
</evidence>
<evidence type="ECO:0000256" key="4">
    <source>
        <dbReference type="ARBA" id="ARBA00022764"/>
    </source>
</evidence>
<evidence type="ECO:0000256" key="1">
    <source>
        <dbReference type="ARBA" id="ARBA00004418"/>
    </source>
</evidence>
<keyword evidence="3 6" id="KW-0732">Signal</keyword>
<feature type="compositionally biased region" description="Basic and acidic residues" evidence="5">
    <location>
        <begin position="47"/>
        <end position="57"/>
    </location>
</feature>
<dbReference type="Gene3D" id="1.20.120.1490">
    <property type="match status" value="1"/>
</dbReference>
<proteinExistence type="inferred from homology"/>
<organism evidence="7 8">
    <name type="scientific">Xenorhabdus littoralis</name>
    <dbReference type="NCBI Taxonomy" id="2582835"/>
    <lineage>
        <taxon>Bacteria</taxon>
        <taxon>Pseudomonadati</taxon>
        <taxon>Pseudomonadota</taxon>
        <taxon>Gammaproteobacteria</taxon>
        <taxon>Enterobacterales</taxon>
        <taxon>Morganellaceae</taxon>
        <taxon>Xenorhabdus</taxon>
    </lineage>
</organism>
<comment type="caution">
    <text evidence="7">The sequence shown here is derived from an EMBL/GenBank/DDBJ whole genome shotgun (WGS) entry which is preliminary data.</text>
</comment>
<feature type="chain" id="PRO_5046472310" evidence="6">
    <location>
        <begin position="23"/>
        <end position="171"/>
    </location>
</feature>
<gene>
    <name evidence="7" type="ORF">FE394_06580</name>
</gene>
<dbReference type="EMBL" id="VCDP01000022">
    <property type="protein sequence ID" value="MDX7998867.1"/>
    <property type="molecule type" value="Genomic_DNA"/>
</dbReference>
<keyword evidence="4" id="KW-0574">Periplasm</keyword>
<feature type="signal peptide" evidence="6">
    <location>
        <begin position="1"/>
        <end position="22"/>
    </location>
</feature>
<dbReference type="InterPro" id="IPR052211">
    <property type="entry name" value="Cpx_auxiliary_protein"/>
</dbReference>
<accession>A0ABU4SJP5</accession>
<evidence type="ECO:0000313" key="8">
    <source>
        <dbReference type="Proteomes" id="UP001271640"/>
    </source>
</evidence>
<dbReference type="InterPro" id="IPR012899">
    <property type="entry name" value="LTXXQ"/>
</dbReference>
<comment type="subcellular location">
    <subcellularLocation>
        <location evidence="1">Periplasm</location>
    </subcellularLocation>
</comment>
<name>A0ABU4SJP5_9GAMM</name>